<name>A0A9P9G3F6_FUSRE</name>
<evidence type="ECO:0000313" key="2">
    <source>
        <dbReference type="Proteomes" id="UP000720189"/>
    </source>
</evidence>
<dbReference type="EMBL" id="JAGMUX010000020">
    <property type="protein sequence ID" value="KAH7231826.1"/>
    <property type="molecule type" value="Genomic_DNA"/>
</dbReference>
<gene>
    <name evidence="1" type="ORF">BKA55DRAFT_581933</name>
</gene>
<dbReference type="AlphaFoldDB" id="A0A9P9G3F6"/>
<dbReference type="GeneID" id="70224032"/>
<accession>A0A9P9G3F6</accession>
<comment type="caution">
    <text evidence="1">The sequence shown here is derived from an EMBL/GenBank/DDBJ whole genome shotgun (WGS) entry which is preliminary data.</text>
</comment>
<keyword evidence="2" id="KW-1185">Reference proteome</keyword>
<sequence length="58" mass="6831">MTYVVLASGNDWHASPFFFPPRSHTHTGSFFKTPRTMLGPDSHDCFFIYRRYTTHYLS</sequence>
<evidence type="ECO:0000313" key="1">
    <source>
        <dbReference type="EMBL" id="KAH7231826.1"/>
    </source>
</evidence>
<dbReference type="RefSeq" id="XP_046043763.1">
    <property type="nucleotide sequence ID" value="XM_046194078.1"/>
</dbReference>
<reference evidence="1" key="1">
    <citation type="journal article" date="2021" name="Nat. Commun.">
        <title>Genetic determinants of endophytism in the Arabidopsis root mycobiome.</title>
        <authorList>
            <person name="Mesny F."/>
            <person name="Miyauchi S."/>
            <person name="Thiergart T."/>
            <person name="Pickel B."/>
            <person name="Atanasova L."/>
            <person name="Karlsson M."/>
            <person name="Huettel B."/>
            <person name="Barry K.W."/>
            <person name="Haridas S."/>
            <person name="Chen C."/>
            <person name="Bauer D."/>
            <person name="Andreopoulos W."/>
            <person name="Pangilinan J."/>
            <person name="LaButti K."/>
            <person name="Riley R."/>
            <person name="Lipzen A."/>
            <person name="Clum A."/>
            <person name="Drula E."/>
            <person name="Henrissat B."/>
            <person name="Kohler A."/>
            <person name="Grigoriev I.V."/>
            <person name="Martin F.M."/>
            <person name="Hacquard S."/>
        </authorList>
    </citation>
    <scope>NUCLEOTIDE SEQUENCE</scope>
    <source>
        <strain evidence="1">MPI-CAGE-AT-0023</strain>
    </source>
</reference>
<organism evidence="1 2">
    <name type="scientific">Fusarium redolens</name>
    <dbReference type="NCBI Taxonomy" id="48865"/>
    <lineage>
        <taxon>Eukaryota</taxon>
        <taxon>Fungi</taxon>
        <taxon>Dikarya</taxon>
        <taxon>Ascomycota</taxon>
        <taxon>Pezizomycotina</taxon>
        <taxon>Sordariomycetes</taxon>
        <taxon>Hypocreomycetidae</taxon>
        <taxon>Hypocreales</taxon>
        <taxon>Nectriaceae</taxon>
        <taxon>Fusarium</taxon>
        <taxon>Fusarium redolens species complex</taxon>
    </lineage>
</organism>
<proteinExistence type="predicted"/>
<protein>
    <submittedName>
        <fullName evidence="1">Uncharacterized protein</fullName>
    </submittedName>
</protein>
<dbReference type="Proteomes" id="UP000720189">
    <property type="component" value="Unassembled WGS sequence"/>
</dbReference>